<dbReference type="EMBL" id="CP162599">
    <property type="protein sequence ID" value="XDK33510.1"/>
    <property type="molecule type" value="Genomic_DNA"/>
</dbReference>
<name>A0AB39HSG8_9BACI</name>
<dbReference type="Pfam" id="PF11457">
    <property type="entry name" value="DUF3021"/>
    <property type="match status" value="1"/>
</dbReference>
<feature type="transmembrane region" description="Helical" evidence="1">
    <location>
        <begin position="63"/>
        <end position="83"/>
    </location>
</feature>
<protein>
    <submittedName>
        <fullName evidence="2">DUF3021 domain-containing protein</fullName>
    </submittedName>
</protein>
<reference evidence="2" key="1">
    <citation type="submission" date="2024-07" db="EMBL/GenBank/DDBJ databases">
        <title>Halotolerant mesophilic bacterium Ornithinibacillus sp. 4-3, sp. nov., isolated from soil.</title>
        <authorList>
            <person name="Sidarenka A.V."/>
            <person name="Guliayeva D.E."/>
            <person name="Leanovich S.I."/>
            <person name="Hileuskaya K.S."/>
            <person name="Akhremchuk A.E."/>
            <person name="Sikolenko M.A."/>
            <person name="Valentovich L.N."/>
        </authorList>
    </citation>
    <scope>NUCLEOTIDE SEQUENCE</scope>
    <source>
        <strain evidence="2">4-3</strain>
    </source>
</reference>
<proteinExistence type="predicted"/>
<feature type="transmembrane region" description="Helical" evidence="1">
    <location>
        <begin position="31"/>
        <end position="51"/>
    </location>
</feature>
<dbReference type="AlphaFoldDB" id="A0AB39HSG8"/>
<dbReference type="RefSeq" id="WP_368654188.1">
    <property type="nucleotide sequence ID" value="NZ_CP162599.1"/>
</dbReference>
<evidence type="ECO:0000313" key="2">
    <source>
        <dbReference type="EMBL" id="XDK33510.1"/>
    </source>
</evidence>
<organism evidence="2">
    <name type="scientific">Ornithinibacillus sp. 4-3</name>
    <dbReference type="NCBI Taxonomy" id="3231488"/>
    <lineage>
        <taxon>Bacteria</taxon>
        <taxon>Bacillati</taxon>
        <taxon>Bacillota</taxon>
        <taxon>Bacilli</taxon>
        <taxon>Bacillales</taxon>
        <taxon>Bacillaceae</taxon>
        <taxon>Ornithinibacillus</taxon>
    </lineage>
</organism>
<dbReference type="InterPro" id="IPR021560">
    <property type="entry name" value="DUF3021"/>
</dbReference>
<feature type="transmembrane region" description="Helical" evidence="1">
    <location>
        <begin position="7"/>
        <end position="25"/>
    </location>
</feature>
<keyword evidence="1" id="KW-0472">Membrane</keyword>
<gene>
    <name evidence="2" type="ORF">AB4Y30_03890</name>
</gene>
<feature type="transmembrane region" description="Helical" evidence="1">
    <location>
        <begin position="95"/>
        <end position="113"/>
    </location>
</feature>
<sequence length="130" mass="14736">MLIRKALLRGGRPFIIMGAIALYYQGSYEDAKGTFMSSLIAFSVGAATVIYNIDHWSFPKQSGIHFLIMLVTVYPILLFSGWFEISTVFDAFKVFFYFVSVGIVIWLVMIALAKKFSWCTNAGNFVRSDY</sequence>
<evidence type="ECO:0000256" key="1">
    <source>
        <dbReference type="SAM" id="Phobius"/>
    </source>
</evidence>
<keyword evidence="1" id="KW-0812">Transmembrane</keyword>
<accession>A0AB39HSG8</accession>
<keyword evidence="1" id="KW-1133">Transmembrane helix</keyword>